<evidence type="ECO:0000259" key="3">
    <source>
        <dbReference type="PROSITE" id="PS51462"/>
    </source>
</evidence>
<evidence type="ECO:0000256" key="2">
    <source>
        <dbReference type="SAM" id="MobiDB-lite"/>
    </source>
</evidence>
<keyword evidence="5" id="KW-1185">Reference proteome</keyword>
<sequence>MAHDFQVVDSELLLDAPILAVRRDNVTMPGGGVASREVVEHLGAVAIAAVDERGRVAMVQQYRHSVGCRLWELPAGLLDVKGETPVRAAQRELQEEAGLAASDWGVMADIVNSPGYCEEACRVFLARGLTEVERPEATGDEEADMDFEWVNLDDACRRIFAGEITNSIAVAGIFAAREVLRGAGDGSTPLRDPESDFELRPTSMARRRQGPDLKQQ</sequence>
<organism evidence="4 5">
    <name type="scientific">Corynebacterium massiliense DSM 45435</name>
    <dbReference type="NCBI Taxonomy" id="1121364"/>
    <lineage>
        <taxon>Bacteria</taxon>
        <taxon>Bacillati</taxon>
        <taxon>Actinomycetota</taxon>
        <taxon>Actinomycetes</taxon>
        <taxon>Mycobacteriales</taxon>
        <taxon>Corynebacteriaceae</taxon>
        <taxon>Corynebacterium</taxon>
    </lineage>
</organism>
<dbReference type="GO" id="GO:0047631">
    <property type="term" value="F:ADP-ribose diphosphatase activity"/>
    <property type="evidence" value="ECO:0007669"/>
    <property type="project" value="UniProtKB-EC"/>
</dbReference>
<dbReference type="PANTHER" id="PTHR11839">
    <property type="entry name" value="UDP/ADP-SUGAR PYROPHOSPHATASE"/>
    <property type="match status" value="1"/>
</dbReference>
<dbReference type="Proteomes" id="UP001220064">
    <property type="component" value="Chromosome"/>
</dbReference>
<accession>A0ABY7U911</accession>
<dbReference type="PROSITE" id="PS51462">
    <property type="entry name" value="NUDIX"/>
    <property type="match status" value="1"/>
</dbReference>
<dbReference type="SUPFAM" id="SSF55811">
    <property type="entry name" value="Nudix"/>
    <property type="match status" value="1"/>
</dbReference>
<proteinExistence type="predicted"/>
<dbReference type="RefSeq" id="WP_022863820.1">
    <property type="nucleotide sequence ID" value="NZ_ATVG01000019.1"/>
</dbReference>
<dbReference type="Gene3D" id="3.90.79.10">
    <property type="entry name" value="Nucleoside Triphosphate Pyrophosphohydrolase"/>
    <property type="match status" value="1"/>
</dbReference>
<name>A0ABY7U911_9CORY</name>
<evidence type="ECO:0000256" key="1">
    <source>
        <dbReference type="ARBA" id="ARBA00022801"/>
    </source>
</evidence>
<reference evidence="4 5" key="1">
    <citation type="submission" date="2020-10" db="EMBL/GenBank/DDBJ databases">
        <title>Complete genome sequence of Corynebacterium massiliense DSM 45435, type strain of Corynebacterium massiliense.</title>
        <authorList>
            <person name="Busche T."/>
            <person name="Kalinowski J."/>
            <person name="Ruckert C."/>
        </authorList>
    </citation>
    <scope>NUCLEOTIDE SEQUENCE [LARGE SCALE GENOMIC DNA]</scope>
    <source>
        <strain evidence="4 5">DSM 45435</strain>
    </source>
</reference>
<evidence type="ECO:0000313" key="4">
    <source>
        <dbReference type="EMBL" id="WCZ32459.1"/>
    </source>
</evidence>
<dbReference type="CDD" id="cd24158">
    <property type="entry name" value="NUDIX_ADPRase_Rv1700"/>
    <property type="match status" value="1"/>
</dbReference>
<gene>
    <name evidence="4" type="primary">nudF</name>
    <name evidence="4" type="ORF">CMASS_05080</name>
</gene>
<dbReference type="InterPro" id="IPR015797">
    <property type="entry name" value="NUDIX_hydrolase-like_dom_sf"/>
</dbReference>
<dbReference type="Pfam" id="PF00293">
    <property type="entry name" value="NUDIX"/>
    <property type="match status" value="1"/>
</dbReference>
<protein>
    <submittedName>
        <fullName evidence="4">ADP-ribose pyrophosphatase</fullName>
        <ecNumber evidence="4">3.6.1.13</ecNumber>
    </submittedName>
</protein>
<dbReference type="PANTHER" id="PTHR11839:SF31">
    <property type="entry name" value="ADP-RIBOSE PYROPHOSPHATASE"/>
    <property type="match status" value="1"/>
</dbReference>
<keyword evidence="1 4" id="KW-0378">Hydrolase</keyword>
<dbReference type="InterPro" id="IPR000086">
    <property type="entry name" value="NUDIX_hydrolase_dom"/>
</dbReference>
<dbReference type="EMBL" id="CP063189">
    <property type="protein sequence ID" value="WCZ32459.1"/>
    <property type="molecule type" value="Genomic_DNA"/>
</dbReference>
<dbReference type="EC" id="3.6.1.13" evidence="4"/>
<evidence type="ECO:0000313" key="5">
    <source>
        <dbReference type="Proteomes" id="UP001220064"/>
    </source>
</evidence>
<feature type="domain" description="Nudix hydrolase" evidence="3">
    <location>
        <begin position="39"/>
        <end position="172"/>
    </location>
</feature>
<feature type="region of interest" description="Disordered" evidence="2">
    <location>
        <begin position="184"/>
        <end position="216"/>
    </location>
</feature>